<reference evidence="2" key="1">
    <citation type="submission" date="2023-06" db="EMBL/GenBank/DDBJ databases">
        <authorList>
            <person name="Delattre M."/>
        </authorList>
    </citation>
    <scope>NUCLEOTIDE SEQUENCE</scope>
    <source>
        <strain evidence="2">AF72</strain>
    </source>
</reference>
<dbReference type="EMBL" id="CATQJA010001087">
    <property type="protein sequence ID" value="CAJ0565669.1"/>
    <property type="molecule type" value="Genomic_DNA"/>
</dbReference>
<organism evidence="2 4">
    <name type="scientific">Mesorhabditis spiculigera</name>
    <dbReference type="NCBI Taxonomy" id="96644"/>
    <lineage>
        <taxon>Eukaryota</taxon>
        <taxon>Metazoa</taxon>
        <taxon>Ecdysozoa</taxon>
        <taxon>Nematoda</taxon>
        <taxon>Chromadorea</taxon>
        <taxon>Rhabditida</taxon>
        <taxon>Rhabditina</taxon>
        <taxon>Rhabditomorpha</taxon>
        <taxon>Rhabditoidea</taxon>
        <taxon>Rhabditidae</taxon>
        <taxon>Mesorhabditinae</taxon>
        <taxon>Mesorhabditis</taxon>
    </lineage>
</organism>
<gene>
    <name evidence="3" type="ORF">MSPICULIGERA_LOCUS24928</name>
    <name evidence="2" type="ORF">MSPICULIGERA_LOCUS4301</name>
</gene>
<evidence type="ECO:0000313" key="4">
    <source>
        <dbReference type="Proteomes" id="UP001177023"/>
    </source>
</evidence>
<dbReference type="EMBL" id="CATQJA010002709">
    <property type="protein sequence ID" value="CAJ0586948.1"/>
    <property type="molecule type" value="Genomic_DNA"/>
</dbReference>
<keyword evidence="1" id="KW-0732">Signal</keyword>
<feature type="chain" id="PRO_5041630186" evidence="1">
    <location>
        <begin position="22"/>
        <end position="251"/>
    </location>
</feature>
<keyword evidence="4" id="KW-1185">Reference proteome</keyword>
<sequence length="251" mass="28283">MHTRYLVVFSLLLAGLVATLATVEKTSFRVDRNSFCNQLNPSRLNGADVYETILTTVKFAECGNPLGAYTMSMSIVAVDMNLRVQRVDRIWTRRKQTSLDPTTYVDNTSLPLDPMVYFAPASGCDRLYRLDKCFHANDGFDEYDSTAEVACFRRADALLFDFKYDGVDLVALQGVDVTIESVAKTADGEILANVTRTYQHSILLPCKMVFDRRAIYQIGPGYGRFKALKSYLYTGANADLVEHDRVYEDEL</sequence>
<feature type="signal peptide" evidence="1">
    <location>
        <begin position="1"/>
        <end position="21"/>
    </location>
</feature>
<comment type="caution">
    <text evidence="2">The sequence shown here is derived from an EMBL/GenBank/DDBJ whole genome shotgun (WGS) entry which is preliminary data.</text>
</comment>
<evidence type="ECO:0000256" key="1">
    <source>
        <dbReference type="SAM" id="SignalP"/>
    </source>
</evidence>
<accession>A0AA36CCJ3</accession>
<evidence type="ECO:0000313" key="2">
    <source>
        <dbReference type="EMBL" id="CAJ0565669.1"/>
    </source>
</evidence>
<dbReference type="Proteomes" id="UP001177023">
    <property type="component" value="Unassembled WGS sequence"/>
</dbReference>
<dbReference type="AlphaFoldDB" id="A0AA36CCJ3"/>
<feature type="non-terminal residue" evidence="2">
    <location>
        <position position="251"/>
    </location>
</feature>
<evidence type="ECO:0000313" key="3">
    <source>
        <dbReference type="EMBL" id="CAJ0586948.1"/>
    </source>
</evidence>
<name>A0AA36CCJ3_9BILA</name>
<proteinExistence type="predicted"/>
<protein>
    <submittedName>
        <fullName evidence="2">Uncharacterized protein</fullName>
    </submittedName>
</protein>